<dbReference type="Proteomes" id="UP000199614">
    <property type="component" value="Unassembled WGS sequence"/>
</dbReference>
<reference evidence="1 2" key="1">
    <citation type="submission" date="2016-10" db="EMBL/GenBank/DDBJ databases">
        <authorList>
            <person name="de Groot N.N."/>
        </authorList>
    </citation>
    <scope>NUCLEOTIDE SEQUENCE [LARGE SCALE GENOMIC DNA]</scope>
    <source>
        <strain evidence="1 2">CGMCC 4.1877</strain>
    </source>
</reference>
<name>A0A1I5GFW7_PSUAM</name>
<proteinExistence type="predicted"/>
<accession>A0A1I5GFW7</accession>
<dbReference type="STRING" id="260086.SAMN05216207_104629"/>
<dbReference type="RefSeq" id="WP_143105558.1">
    <property type="nucleotide sequence ID" value="NZ_FOUY01000046.1"/>
</dbReference>
<protein>
    <submittedName>
        <fullName evidence="1">Uncharacterized protein</fullName>
    </submittedName>
</protein>
<keyword evidence="2" id="KW-1185">Reference proteome</keyword>
<dbReference type="EMBL" id="FOUY01000046">
    <property type="protein sequence ID" value="SFO34789.1"/>
    <property type="molecule type" value="Genomic_DNA"/>
</dbReference>
<evidence type="ECO:0000313" key="2">
    <source>
        <dbReference type="Proteomes" id="UP000199614"/>
    </source>
</evidence>
<sequence length="172" mass="18863">MTAVDWGPVPGVPMAEQARIVCRHGGGARVHDVDAFWSEMDVWHGASCGPLAPAPYDQHDRSVRPHLGAEAYQREPAAPRSEHRRSRLFHRAGGAWPEWVGRCEHCSRAPRDRRGRRTVRGEHRLAGESLALLLDGAASCWLAEIDLFDLANHGGRGTAEAIVRGRARVAAS</sequence>
<gene>
    <name evidence="1" type="ORF">SAMN05216207_104629</name>
</gene>
<organism evidence="1 2">
    <name type="scientific">Pseudonocardia ammonioxydans</name>
    <dbReference type="NCBI Taxonomy" id="260086"/>
    <lineage>
        <taxon>Bacteria</taxon>
        <taxon>Bacillati</taxon>
        <taxon>Actinomycetota</taxon>
        <taxon>Actinomycetes</taxon>
        <taxon>Pseudonocardiales</taxon>
        <taxon>Pseudonocardiaceae</taxon>
        <taxon>Pseudonocardia</taxon>
    </lineage>
</organism>
<dbReference type="AlphaFoldDB" id="A0A1I5GFW7"/>
<evidence type="ECO:0000313" key="1">
    <source>
        <dbReference type="EMBL" id="SFO34789.1"/>
    </source>
</evidence>